<dbReference type="EMBL" id="JAMQKB010000002">
    <property type="protein sequence ID" value="MDC3423774.1"/>
    <property type="molecule type" value="Genomic_DNA"/>
</dbReference>
<gene>
    <name evidence="1" type="ORF">NC797_04530</name>
</gene>
<name>A0A9X4ALH4_9BACI</name>
<keyword evidence="2" id="KW-1185">Reference proteome</keyword>
<evidence type="ECO:0000313" key="2">
    <source>
        <dbReference type="Proteomes" id="UP001145050"/>
    </source>
</evidence>
<sequence>MRPRRLTFQELVDQNKQELLRDQQAMTEIEKQMELKQQKKNEATKKIV</sequence>
<evidence type="ECO:0000313" key="1">
    <source>
        <dbReference type="EMBL" id="MDC3423774.1"/>
    </source>
</evidence>
<accession>A0A9X4ALH4</accession>
<organism evidence="1 2">
    <name type="scientific">Terrihalobacillus insolitus</name>
    <dbReference type="NCBI Taxonomy" id="2950438"/>
    <lineage>
        <taxon>Bacteria</taxon>
        <taxon>Bacillati</taxon>
        <taxon>Bacillota</taxon>
        <taxon>Bacilli</taxon>
        <taxon>Bacillales</taxon>
        <taxon>Bacillaceae</taxon>
        <taxon>Terrihalobacillus</taxon>
    </lineage>
</organism>
<dbReference type="RefSeq" id="WP_272435525.1">
    <property type="nucleotide sequence ID" value="NZ_JAMQKB010000002.1"/>
</dbReference>
<proteinExistence type="predicted"/>
<dbReference type="InterPro" id="IPR025004">
    <property type="entry name" value="SenN/SenS"/>
</dbReference>
<dbReference type="Proteomes" id="UP001145050">
    <property type="component" value="Unassembled WGS sequence"/>
</dbReference>
<dbReference type="Pfam" id="PF13040">
    <property type="entry name" value="Fur_reg_FbpB"/>
    <property type="match status" value="1"/>
</dbReference>
<protein>
    <submittedName>
        <fullName evidence="1">FbpB family small basic protein</fullName>
    </submittedName>
</protein>
<comment type="caution">
    <text evidence="1">The sequence shown here is derived from an EMBL/GenBank/DDBJ whole genome shotgun (WGS) entry which is preliminary data.</text>
</comment>
<reference evidence="1" key="1">
    <citation type="submission" date="2022-06" db="EMBL/GenBank/DDBJ databases">
        <title>Aquibacillus sp. a new bacterium isolated from soil saline samples.</title>
        <authorList>
            <person name="Galisteo C."/>
            <person name="De La Haba R."/>
            <person name="Sanchez-Porro C."/>
            <person name="Ventosa A."/>
        </authorList>
    </citation>
    <scope>NUCLEOTIDE SEQUENCE</scope>
    <source>
        <strain evidence="1">3ASR75-11</strain>
    </source>
</reference>
<dbReference type="AlphaFoldDB" id="A0A9X4ALH4"/>